<feature type="domain" description="CBS" evidence="4">
    <location>
        <begin position="328"/>
        <end position="388"/>
    </location>
</feature>
<dbReference type="Pfam" id="PF00571">
    <property type="entry name" value="CBS"/>
    <property type="match status" value="4"/>
</dbReference>
<protein>
    <recommendedName>
        <fullName evidence="8">CBS domain-containing protein</fullName>
    </recommendedName>
</protein>
<evidence type="ECO:0000256" key="1">
    <source>
        <dbReference type="ARBA" id="ARBA00022737"/>
    </source>
</evidence>
<dbReference type="EMBL" id="MBFR01000121">
    <property type="protein sequence ID" value="PVU93668.1"/>
    <property type="molecule type" value="Genomic_DNA"/>
</dbReference>
<dbReference type="CDD" id="cd17782">
    <property type="entry name" value="CBS_pair_MUG70_2"/>
    <property type="match status" value="1"/>
</dbReference>
<feature type="domain" description="CBS" evidence="4">
    <location>
        <begin position="158"/>
        <end position="214"/>
    </location>
</feature>
<gene>
    <name evidence="6" type="ORF">BB561_003120</name>
</gene>
<dbReference type="InterPro" id="IPR053793">
    <property type="entry name" value="PB1-like"/>
</dbReference>
<evidence type="ECO:0000256" key="2">
    <source>
        <dbReference type="PROSITE-ProRule" id="PRU00703"/>
    </source>
</evidence>
<keyword evidence="3" id="KW-0472">Membrane</keyword>
<dbReference type="Gene3D" id="3.10.580.10">
    <property type="entry name" value="CBS-domain"/>
    <property type="match status" value="2"/>
</dbReference>
<dbReference type="OrthoDB" id="418595at2759"/>
<reference evidence="6 7" key="1">
    <citation type="journal article" date="2018" name="MBio">
        <title>Comparative Genomics Reveals the Core Gene Toolbox for the Fungus-Insect Symbiosis.</title>
        <authorList>
            <person name="Wang Y."/>
            <person name="Stata M."/>
            <person name="Wang W."/>
            <person name="Stajich J.E."/>
            <person name="White M.M."/>
            <person name="Moncalvo J.M."/>
        </authorList>
    </citation>
    <scope>NUCLEOTIDE SEQUENCE [LARGE SCALE GENOMIC DNA]</scope>
    <source>
        <strain evidence="6 7">SWE-8-4</strain>
    </source>
</reference>
<dbReference type="CDD" id="cd17781">
    <property type="entry name" value="CBS_pair_MUG70_1"/>
    <property type="match status" value="1"/>
</dbReference>
<keyword evidence="1" id="KW-0677">Repeat</keyword>
<name>A0A2T9YMV4_9FUNG</name>
<dbReference type="InterPro" id="IPR000644">
    <property type="entry name" value="CBS_dom"/>
</dbReference>
<evidence type="ECO:0000259" key="5">
    <source>
        <dbReference type="PROSITE" id="PS51745"/>
    </source>
</evidence>
<feature type="transmembrane region" description="Helical" evidence="3">
    <location>
        <begin position="695"/>
        <end position="715"/>
    </location>
</feature>
<dbReference type="InterPro" id="IPR046342">
    <property type="entry name" value="CBS_dom_sf"/>
</dbReference>
<dbReference type="SMART" id="SM00116">
    <property type="entry name" value="CBS"/>
    <property type="match status" value="3"/>
</dbReference>
<dbReference type="SUPFAM" id="SSF54277">
    <property type="entry name" value="CAD &amp; PB1 domains"/>
    <property type="match status" value="1"/>
</dbReference>
<dbReference type="InterPro" id="IPR051462">
    <property type="entry name" value="CBS_domain-containing"/>
</dbReference>
<accession>A0A2T9YMV4</accession>
<proteinExistence type="predicted"/>
<dbReference type="SUPFAM" id="SSF54631">
    <property type="entry name" value="CBS-domain pair"/>
    <property type="match status" value="2"/>
</dbReference>
<keyword evidence="7" id="KW-1185">Reference proteome</keyword>
<dbReference type="STRING" id="133385.A0A2T9YMV4"/>
<keyword evidence="2" id="KW-0129">CBS domain</keyword>
<evidence type="ECO:0000313" key="7">
    <source>
        <dbReference type="Proteomes" id="UP000245383"/>
    </source>
</evidence>
<comment type="caution">
    <text evidence="6">The sequence shown here is derived from an EMBL/GenBank/DDBJ whole genome shotgun (WGS) entry which is preliminary data.</text>
</comment>
<sequence>MSQTARARQAKKDQAIRKKAELNLDKKYGQFKIGSAVSGHSPSTFRGKAGSNLGLYSSSKNINSENTITEYYNGKLYLDGKLVKPGTVADLQPNIAFTAHENITIHEAAKLMAAKRAACVLVVDQEDRLVGIFTAKDIAFRVIAEGKNIHTTLVKEIATSDPFCVVSDASAIDALNTMVEKNFRHLPICNEEGDVIGLLDILKCMYDALDKMDRAYQTAQNLYNALEGVQREWSVQSEQLIHFVDTLREKMNYPTVESVVTNSKPLIVTPKTSVYEIAQLMKVANTTAALVIDEGQGLIAGIFTSKDIVLRVIAADIDPYKCSVVRVMTPQPDTISPETPIIDALIQMHQKNYLNLPIIKENGQIMGVANVLNLCYSTLEIMKNVNGENDGSEENGFNGPMWSQFFSVKNYSQSNTGSNSQVGSRKDNSILQSSTLGPPMSFINGTSHLIGDIFPNDSASMIDEITSAVNSRVGEKEKLELLQSATYNTSQNPNDIQPFPSNLSQHNNEDIEADSYYIETQNLDEHSNQISYIQSMYPNNPQNAESIVYSNSVLTSNNMFSFKLKTPYNNIHRFNLPINDYELLRDEIVERLLGDGMQDAHTLTLEVGLVYVDSENDLVQLNNQLDLIDAVEQAKSDNKDRVLIMVNTDENKIKARIEEKKLLQVELKKQKKKEILSKQQIRDTLVGPFGIPGKYISPSVIVGATVLSISFFMLASRVSKN</sequence>
<dbReference type="PROSITE" id="PS51745">
    <property type="entry name" value="PB1"/>
    <property type="match status" value="1"/>
</dbReference>
<evidence type="ECO:0000313" key="6">
    <source>
        <dbReference type="EMBL" id="PVU93668.1"/>
    </source>
</evidence>
<dbReference type="AlphaFoldDB" id="A0A2T9YMV4"/>
<feature type="domain" description="CBS" evidence="4">
    <location>
        <begin position="91"/>
        <end position="149"/>
    </location>
</feature>
<dbReference type="PROSITE" id="PS51371">
    <property type="entry name" value="CBS"/>
    <property type="match status" value="4"/>
</dbReference>
<organism evidence="6 7">
    <name type="scientific">Smittium simulii</name>
    <dbReference type="NCBI Taxonomy" id="133385"/>
    <lineage>
        <taxon>Eukaryota</taxon>
        <taxon>Fungi</taxon>
        <taxon>Fungi incertae sedis</taxon>
        <taxon>Zoopagomycota</taxon>
        <taxon>Kickxellomycotina</taxon>
        <taxon>Harpellomycetes</taxon>
        <taxon>Harpellales</taxon>
        <taxon>Legeriomycetaceae</taxon>
        <taxon>Smittium</taxon>
    </lineage>
</organism>
<dbReference type="Proteomes" id="UP000245383">
    <property type="component" value="Unassembled WGS sequence"/>
</dbReference>
<evidence type="ECO:0008006" key="8">
    <source>
        <dbReference type="Google" id="ProtNLM"/>
    </source>
</evidence>
<keyword evidence="3" id="KW-0812">Transmembrane</keyword>
<feature type="domain" description="PB1" evidence="5">
    <location>
        <begin position="557"/>
        <end position="647"/>
    </location>
</feature>
<dbReference type="PANTHER" id="PTHR48108:SF26">
    <property type="entry name" value="CBS DOMAIN-CONTAINING PROTEIN DDB_G0289609"/>
    <property type="match status" value="1"/>
</dbReference>
<feature type="domain" description="CBS" evidence="4">
    <location>
        <begin position="260"/>
        <end position="319"/>
    </location>
</feature>
<dbReference type="PANTHER" id="PTHR48108">
    <property type="entry name" value="CBS DOMAIN-CONTAINING PROTEIN CBSX2, CHLOROPLASTIC"/>
    <property type="match status" value="1"/>
</dbReference>
<evidence type="ECO:0000256" key="3">
    <source>
        <dbReference type="SAM" id="Phobius"/>
    </source>
</evidence>
<evidence type="ECO:0000259" key="4">
    <source>
        <dbReference type="PROSITE" id="PS51371"/>
    </source>
</evidence>
<keyword evidence="3" id="KW-1133">Transmembrane helix</keyword>